<proteinExistence type="predicted"/>
<gene>
    <name evidence="2" type="ORF">UFOPK1791_00043</name>
</gene>
<dbReference type="EMBL" id="CAEZUF010000002">
    <property type="protein sequence ID" value="CAB4583310.1"/>
    <property type="molecule type" value="Genomic_DNA"/>
</dbReference>
<protein>
    <submittedName>
        <fullName evidence="2">Unannotated protein</fullName>
    </submittedName>
</protein>
<reference evidence="2" key="1">
    <citation type="submission" date="2020-05" db="EMBL/GenBank/DDBJ databases">
        <authorList>
            <person name="Chiriac C."/>
            <person name="Salcher M."/>
            <person name="Ghai R."/>
            <person name="Kavagutti S V."/>
        </authorList>
    </citation>
    <scope>NUCLEOTIDE SEQUENCE</scope>
</reference>
<dbReference type="Pfam" id="PF13625">
    <property type="entry name" value="Helicase_C_3"/>
    <property type="match status" value="1"/>
</dbReference>
<dbReference type="InterPro" id="IPR032830">
    <property type="entry name" value="XPB/Ssl2_N"/>
</dbReference>
<name>A0A6J6F3E7_9ZZZZ</name>
<evidence type="ECO:0000259" key="1">
    <source>
        <dbReference type="Pfam" id="PF13625"/>
    </source>
</evidence>
<dbReference type="AlphaFoldDB" id="A0A6J6F3E7"/>
<evidence type="ECO:0000313" key="2">
    <source>
        <dbReference type="EMBL" id="CAB4583310.1"/>
    </source>
</evidence>
<dbReference type="PROSITE" id="PS52050">
    <property type="entry name" value="WYL"/>
    <property type="match status" value="1"/>
</dbReference>
<feature type="domain" description="Helicase XPB/Ssl2 N-terminal" evidence="1">
    <location>
        <begin position="454"/>
        <end position="576"/>
    </location>
</feature>
<accession>A0A6J6F3E7</accession>
<organism evidence="2">
    <name type="scientific">freshwater metagenome</name>
    <dbReference type="NCBI Taxonomy" id="449393"/>
    <lineage>
        <taxon>unclassified sequences</taxon>
        <taxon>metagenomes</taxon>
        <taxon>ecological metagenomes</taxon>
    </lineage>
</organism>
<sequence length="735" mass="80460">MSDLKIVRSIMRSAPSFADELRARSDEALQTLFKLRADLIAPVPSDMTALSIRATSGPSLVRAIESLNQWQFEVLEACVALEEPLSIKSIIAATDKAAAPIINELVDRALLYRDGEDLRAPRALRDMIGTQPAGLGPVGPAKVKFKDLDDAPKAAHEILQRLTWGPPRGQVGDVRKKGTAVAWLIEHHFLIPMDQTTVAMPREVGLFLRNGKVHKNISINAPELAGEKRKQSEIDRAAIAGISNILRWCNELMNFWAEETPSTLQAGGLGIRDLRKAAEHLGVTENCAAFVAELCYLSGLVVADPDGRVLPTSAFDMWQLRTPEEQWVEIANLWSLTSRVAGLVGKADSKNVNTLGAELDRANAATIRSHILKMLIEKTELAPSLESAQSFIQWVYPNRRGGTLHADLVEWTLREAEWLGITGQGALSSFGNRFIEDADSIKINEALPKPVDHILIQADNTAIAPGPLTIEISRHLSTFADIESRGGATVYRFSESSIRRGLDHGHSGDEIRTFLTKTSKTPMPQPLEYLITDVARKHGRLKVGYANTYLRCEDEATINQILGDKRLEHLRLRQIAPQVIVSDTESRETIEELRSAGYFPAGESNTGSVITAAGQTRAKSRPKPPRIIGEAVEPSQTILNSAVRALRAGEKASTRQPQRGAEVPRSTANETMDMLNKYIGEEVSLIIGYADTNGGVSQRIIDPISISLGTLVARDHGSGEVQHFRIPRITGVTPA</sequence>